<evidence type="ECO:0000256" key="2">
    <source>
        <dbReference type="ARBA" id="ARBA00010617"/>
    </source>
</evidence>
<keyword evidence="3" id="KW-0812">Transmembrane</keyword>
<dbReference type="GO" id="GO:0016705">
    <property type="term" value="F:oxidoreductase activity, acting on paired donors, with incorporation or reduction of molecular oxygen"/>
    <property type="evidence" value="ECO:0007669"/>
    <property type="project" value="InterPro"/>
</dbReference>
<dbReference type="SUPFAM" id="SSF48264">
    <property type="entry name" value="Cytochrome P450"/>
    <property type="match status" value="1"/>
</dbReference>
<dbReference type="InterPro" id="IPR036396">
    <property type="entry name" value="Cyt_P450_sf"/>
</dbReference>
<dbReference type="InterPro" id="IPR017972">
    <property type="entry name" value="Cyt_P450_CS"/>
</dbReference>
<dbReference type="PROSITE" id="PS00086">
    <property type="entry name" value="CYTOCHROME_P450"/>
    <property type="match status" value="1"/>
</dbReference>
<evidence type="ECO:0000256" key="1">
    <source>
        <dbReference type="ARBA" id="ARBA00004167"/>
    </source>
</evidence>
<reference evidence="9 10" key="1">
    <citation type="journal article" date="2023" name="G3 (Bethesda)">
        <title>A haplotype-resolved chromosome-scale genome for Quercus rubra L. provides insights into the genetics of adaptive traits for red oak species.</title>
        <authorList>
            <person name="Kapoor B."/>
            <person name="Jenkins J."/>
            <person name="Schmutz J."/>
            <person name="Zhebentyayeva T."/>
            <person name="Kuelheim C."/>
            <person name="Coggeshall M."/>
            <person name="Heim C."/>
            <person name="Lasky J.R."/>
            <person name="Leites L."/>
            <person name="Islam-Faridi N."/>
            <person name="Romero-Severson J."/>
            <person name="DeLeo V.L."/>
            <person name="Lucas S.M."/>
            <person name="Lazic D."/>
            <person name="Gailing O."/>
            <person name="Carlson J."/>
            <person name="Staton M."/>
        </authorList>
    </citation>
    <scope>NUCLEOTIDE SEQUENCE [LARGE SCALE GENOMIC DNA]</scope>
    <source>
        <strain evidence="9">Pseudo-F2</strain>
    </source>
</reference>
<evidence type="ECO:0000256" key="8">
    <source>
        <dbReference type="RuleBase" id="RU000461"/>
    </source>
</evidence>
<dbReference type="GO" id="GO:0020037">
    <property type="term" value="F:heme binding"/>
    <property type="evidence" value="ECO:0007669"/>
    <property type="project" value="InterPro"/>
</dbReference>
<keyword evidence="8" id="KW-0503">Monooxygenase</keyword>
<dbReference type="GO" id="GO:0016125">
    <property type="term" value="P:sterol metabolic process"/>
    <property type="evidence" value="ECO:0007669"/>
    <property type="project" value="TreeGrafter"/>
</dbReference>
<keyword evidence="6 7" id="KW-0408">Iron</keyword>
<comment type="caution">
    <text evidence="9">The sequence shown here is derived from an EMBL/GenBank/DDBJ whole genome shotgun (WGS) entry which is preliminary data.</text>
</comment>
<evidence type="ECO:0000313" key="10">
    <source>
        <dbReference type="Proteomes" id="UP001324115"/>
    </source>
</evidence>
<dbReference type="Pfam" id="PF00067">
    <property type="entry name" value="p450"/>
    <property type="match status" value="1"/>
</dbReference>
<dbReference type="GO" id="GO:0005506">
    <property type="term" value="F:iron ion binding"/>
    <property type="evidence" value="ECO:0007669"/>
    <property type="project" value="InterPro"/>
</dbReference>
<evidence type="ECO:0000256" key="6">
    <source>
        <dbReference type="ARBA" id="ARBA00023004"/>
    </source>
</evidence>
<accession>A0AAN7J205</accession>
<comment type="similarity">
    <text evidence="2 8">Belongs to the cytochrome P450 family.</text>
</comment>
<keyword evidence="4 7" id="KW-0479">Metal-binding</keyword>
<dbReference type="PRINTS" id="PR00385">
    <property type="entry name" value="P450"/>
</dbReference>
<dbReference type="PANTHER" id="PTHR24286">
    <property type="entry name" value="CYTOCHROME P450 26"/>
    <property type="match status" value="1"/>
</dbReference>
<organism evidence="9 10">
    <name type="scientific">Quercus rubra</name>
    <name type="common">Northern red oak</name>
    <name type="synonym">Quercus borealis</name>
    <dbReference type="NCBI Taxonomy" id="3512"/>
    <lineage>
        <taxon>Eukaryota</taxon>
        <taxon>Viridiplantae</taxon>
        <taxon>Streptophyta</taxon>
        <taxon>Embryophyta</taxon>
        <taxon>Tracheophyta</taxon>
        <taxon>Spermatophyta</taxon>
        <taxon>Magnoliopsida</taxon>
        <taxon>eudicotyledons</taxon>
        <taxon>Gunneridae</taxon>
        <taxon>Pentapetalae</taxon>
        <taxon>rosids</taxon>
        <taxon>fabids</taxon>
        <taxon>Fagales</taxon>
        <taxon>Fagaceae</taxon>
        <taxon>Quercus</taxon>
    </lineage>
</organism>
<name>A0AAN7J205_QUERU</name>
<dbReference type="GO" id="GO:0016020">
    <property type="term" value="C:membrane"/>
    <property type="evidence" value="ECO:0007669"/>
    <property type="project" value="UniProtKB-SubCell"/>
</dbReference>
<feature type="binding site" description="axial binding residue" evidence="7">
    <location>
        <position position="284"/>
    </location>
    <ligand>
        <name>heme</name>
        <dbReference type="ChEBI" id="CHEBI:30413"/>
    </ligand>
    <ligandPart>
        <name>Fe</name>
        <dbReference type="ChEBI" id="CHEBI:18248"/>
    </ligandPart>
</feature>
<gene>
    <name evidence="9" type="ORF">RGQ29_018566</name>
</gene>
<proteinExistence type="inferred from homology"/>
<dbReference type="PRINTS" id="PR00463">
    <property type="entry name" value="EP450I"/>
</dbReference>
<comment type="subcellular location">
    <subcellularLocation>
        <location evidence="1">Membrane</location>
        <topology evidence="1">Single-pass membrane protein</topology>
    </subcellularLocation>
</comment>
<evidence type="ECO:0000256" key="4">
    <source>
        <dbReference type="ARBA" id="ARBA00022723"/>
    </source>
</evidence>
<dbReference type="GO" id="GO:0004497">
    <property type="term" value="F:monooxygenase activity"/>
    <property type="evidence" value="ECO:0007669"/>
    <property type="project" value="UniProtKB-KW"/>
</dbReference>
<evidence type="ECO:0000256" key="5">
    <source>
        <dbReference type="ARBA" id="ARBA00022989"/>
    </source>
</evidence>
<dbReference type="AlphaFoldDB" id="A0AAN7J205"/>
<sequence>MRKKCAVTWWPRSVDQVALSPESVENCPRRLVIVQYLKPKALHYFIPIMDSMAKEHLEADWSPNKQIINGSLCVPVNIPGTAYNRAIKAGKVIRQEFKQVIKQMKEELPENTEKVSRDFLTNTLLALDENGRFMDDMLIVTKIMALIIGGHETTTTSITFMMKYLAEYPHVYSESKWRLQFARSKGPNDLLNWDDIMKKYSWNVACENLRLTPPLAGTFRNATDDCTYAGFTIPKGWKILWSPYSTHKNPEYFPDPEKFDPLRFEGNGPAPYTFVPFGGGPRICPGREYARLKILVFIHNLVTRFKWEKVIPDEKINYKPAPNPAEGLPVYLKPHNHKY</sequence>
<evidence type="ECO:0000313" key="9">
    <source>
        <dbReference type="EMBL" id="KAK4594880.1"/>
    </source>
</evidence>
<dbReference type="InterPro" id="IPR002401">
    <property type="entry name" value="Cyt_P450_E_grp-I"/>
</dbReference>
<protein>
    <recommendedName>
        <fullName evidence="11">Cytochrome P450</fullName>
    </recommendedName>
</protein>
<evidence type="ECO:0000256" key="3">
    <source>
        <dbReference type="ARBA" id="ARBA00022692"/>
    </source>
</evidence>
<keyword evidence="8" id="KW-0560">Oxidoreductase</keyword>
<dbReference type="InterPro" id="IPR001128">
    <property type="entry name" value="Cyt_P450"/>
</dbReference>
<dbReference type="Proteomes" id="UP001324115">
    <property type="component" value="Unassembled WGS sequence"/>
</dbReference>
<comment type="cofactor">
    <cofactor evidence="7">
        <name>heme</name>
        <dbReference type="ChEBI" id="CHEBI:30413"/>
    </cofactor>
</comment>
<keyword evidence="7 8" id="KW-0349">Heme</keyword>
<dbReference type="PANTHER" id="PTHR24286:SF53">
    <property type="entry name" value="BETA-AMYRIN 28-OXIDASE-LIKE"/>
    <property type="match status" value="1"/>
</dbReference>
<evidence type="ECO:0000256" key="7">
    <source>
        <dbReference type="PIRSR" id="PIRSR602401-1"/>
    </source>
</evidence>
<keyword evidence="5" id="KW-1133">Transmembrane helix</keyword>
<dbReference type="EMBL" id="JAXUIC010000004">
    <property type="protein sequence ID" value="KAK4594880.1"/>
    <property type="molecule type" value="Genomic_DNA"/>
</dbReference>
<evidence type="ECO:0008006" key="11">
    <source>
        <dbReference type="Google" id="ProtNLM"/>
    </source>
</evidence>
<dbReference type="Gene3D" id="1.10.630.10">
    <property type="entry name" value="Cytochrome P450"/>
    <property type="match status" value="1"/>
</dbReference>
<keyword evidence="10" id="KW-1185">Reference proteome</keyword>
<keyword evidence="5" id="KW-0472">Membrane</keyword>